<name>A0A835CES0_9FABA</name>
<protein>
    <submittedName>
        <fullName evidence="1">Uncharacterized protein</fullName>
    </submittedName>
</protein>
<dbReference type="EMBL" id="JAAIUW010000003">
    <property type="protein sequence ID" value="KAF7838771.1"/>
    <property type="molecule type" value="Genomic_DNA"/>
</dbReference>
<proteinExistence type="predicted"/>
<gene>
    <name evidence="1" type="ORF">G2W53_007253</name>
</gene>
<sequence>MIMKKLRGSFIPWIDDPNPVPEFHGQEVCHSFPENNDIALFLQTDVVDCHLNSFSNSQKMHKLEVLLFTKSVNHMSKNLIVEKDSEQHFPYPKSGTSRLELPASSDN</sequence>
<dbReference type="Proteomes" id="UP000634136">
    <property type="component" value="Unassembled WGS sequence"/>
</dbReference>
<accession>A0A835CES0</accession>
<comment type="caution">
    <text evidence="1">The sequence shown here is derived from an EMBL/GenBank/DDBJ whole genome shotgun (WGS) entry which is preliminary data.</text>
</comment>
<evidence type="ECO:0000313" key="2">
    <source>
        <dbReference type="Proteomes" id="UP000634136"/>
    </source>
</evidence>
<reference evidence="1" key="1">
    <citation type="submission" date="2020-09" db="EMBL/GenBank/DDBJ databases">
        <title>Genome-Enabled Discovery of Anthraquinone Biosynthesis in Senna tora.</title>
        <authorList>
            <person name="Kang S.-H."/>
            <person name="Pandey R.P."/>
            <person name="Lee C.-M."/>
            <person name="Sim J.-S."/>
            <person name="Jeong J.-T."/>
            <person name="Choi B.-S."/>
            <person name="Jung M."/>
            <person name="Ginzburg D."/>
            <person name="Zhao K."/>
            <person name="Won S.Y."/>
            <person name="Oh T.-J."/>
            <person name="Yu Y."/>
            <person name="Kim N.-H."/>
            <person name="Lee O.R."/>
            <person name="Lee T.-H."/>
            <person name="Bashyal P."/>
            <person name="Kim T.-S."/>
            <person name="Lee W.-H."/>
            <person name="Kawkins C."/>
            <person name="Kim C.-K."/>
            <person name="Kim J.S."/>
            <person name="Ahn B.O."/>
            <person name="Rhee S.Y."/>
            <person name="Sohng J.K."/>
        </authorList>
    </citation>
    <scope>NUCLEOTIDE SEQUENCE</scope>
    <source>
        <tissue evidence="1">Leaf</tissue>
    </source>
</reference>
<keyword evidence="2" id="KW-1185">Reference proteome</keyword>
<dbReference type="AlphaFoldDB" id="A0A835CES0"/>
<organism evidence="1 2">
    <name type="scientific">Senna tora</name>
    <dbReference type="NCBI Taxonomy" id="362788"/>
    <lineage>
        <taxon>Eukaryota</taxon>
        <taxon>Viridiplantae</taxon>
        <taxon>Streptophyta</taxon>
        <taxon>Embryophyta</taxon>
        <taxon>Tracheophyta</taxon>
        <taxon>Spermatophyta</taxon>
        <taxon>Magnoliopsida</taxon>
        <taxon>eudicotyledons</taxon>
        <taxon>Gunneridae</taxon>
        <taxon>Pentapetalae</taxon>
        <taxon>rosids</taxon>
        <taxon>fabids</taxon>
        <taxon>Fabales</taxon>
        <taxon>Fabaceae</taxon>
        <taxon>Caesalpinioideae</taxon>
        <taxon>Cassia clade</taxon>
        <taxon>Senna</taxon>
    </lineage>
</organism>
<evidence type="ECO:0000313" key="1">
    <source>
        <dbReference type="EMBL" id="KAF7838771.1"/>
    </source>
</evidence>